<evidence type="ECO:0000313" key="3">
    <source>
        <dbReference type="Proteomes" id="UP000664904"/>
    </source>
</evidence>
<accession>A0A975DH14</accession>
<gene>
    <name evidence="2" type="ORF">J5O05_00690</name>
</gene>
<feature type="transmembrane region" description="Helical" evidence="1">
    <location>
        <begin position="172"/>
        <end position="195"/>
    </location>
</feature>
<dbReference type="Proteomes" id="UP000664904">
    <property type="component" value="Chromosome"/>
</dbReference>
<feature type="transmembrane region" description="Helical" evidence="1">
    <location>
        <begin position="12"/>
        <end position="29"/>
    </location>
</feature>
<proteinExistence type="predicted"/>
<dbReference type="Pfam" id="PF11449">
    <property type="entry name" value="ArsP_2"/>
    <property type="match status" value="1"/>
</dbReference>
<keyword evidence="3" id="KW-1185">Reference proteome</keyword>
<evidence type="ECO:0000256" key="1">
    <source>
        <dbReference type="SAM" id="Phobius"/>
    </source>
</evidence>
<keyword evidence="1" id="KW-0472">Membrane</keyword>
<feature type="transmembrane region" description="Helical" evidence="1">
    <location>
        <begin position="35"/>
        <end position="53"/>
    </location>
</feature>
<dbReference type="RefSeq" id="WP_208843161.1">
    <property type="nucleotide sequence ID" value="NZ_CP072133.1"/>
</dbReference>
<dbReference type="AlphaFoldDB" id="A0A975DH14"/>
<dbReference type="KEGG" id="pxi:J5O05_00690"/>
<dbReference type="NCBIfam" id="NF037962">
    <property type="entry name" value="arsenic_eff"/>
    <property type="match status" value="1"/>
</dbReference>
<keyword evidence="1" id="KW-0812">Transmembrane</keyword>
<dbReference type="InterPro" id="IPR021552">
    <property type="entry name" value="ArsP_2"/>
</dbReference>
<reference evidence="2" key="1">
    <citation type="submission" date="2021-03" db="EMBL/GenBank/DDBJ databases">
        <title>Complete Genome of Pseudoalteromonas xiamenensis STKMTI.2, a new potential marine bacterium producing anti-Vibrio compounds.</title>
        <authorList>
            <person name="Handayani D.P."/>
            <person name="Isnansetyo A."/>
            <person name="Istiqomah I."/>
            <person name="Jumina J."/>
        </authorList>
    </citation>
    <scope>NUCLEOTIDE SEQUENCE</scope>
    <source>
        <strain evidence="2">STKMTI.2</strain>
    </source>
</reference>
<organism evidence="2 3">
    <name type="scientific">Pseudoalteromonas xiamenensis</name>
    <dbReference type="NCBI Taxonomy" id="882626"/>
    <lineage>
        <taxon>Bacteria</taxon>
        <taxon>Pseudomonadati</taxon>
        <taxon>Pseudomonadota</taxon>
        <taxon>Gammaproteobacteria</taxon>
        <taxon>Alteromonadales</taxon>
        <taxon>Pseudoalteromonadaceae</taxon>
        <taxon>Pseudoalteromonas</taxon>
    </lineage>
</organism>
<dbReference type="EMBL" id="CP072133">
    <property type="protein sequence ID" value="QTH71535.1"/>
    <property type="molecule type" value="Genomic_DNA"/>
</dbReference>
<feature type="transmembrane region" description="Helical" evidence="1">
    <location>
        <begin position="81"/>
        <end position="98"/>
    </location>
</feature>
<protein>
    <submittedName>
        <fullName evidence="2">Arsenic efflux protein</fullName>
    </submittedName>
</protein>
<sequence length="197" mass="21221">MQSIAGRFWQWTLFPALAIALLSALNWEFGAFKPYIDLVGVACCFAISLLWAITPANSEAYREVPSHDSTTKHFALISKDTHFISVIVLSSFIAFAFLENLTQFDFKQWFTAHGIFAPLLGAIIGLIPGCGPQIIVTSMYLQGLLPFSALAANAISNDGDALFPAIALAPKAAILASILTFIPSLVVGYVSYGVFGI</sequence>
<name>A0A975DH14_9GAMM</name>
<evidence type="ECO:0000313" key="2">
    <source>
        <dbReference type="EMBL" id="QTH71535.1"/>
    </source>
</evidence>
<keyword evidence="1" id="KW-1133">Transmembrane helix</keyword>
<feature type="transmembrane region" description="Helical" evidence="1">
    <location>
        <begin position="110"/>
        <end position="127"/>
    </location>
</feature>